<reference evidence="2" key="1">
    <citation type="submission" date="2020-01" db="EMBL/GenBank/DDBJ databases">
        <authorList>
            <person name="Meier V. D."/>
            <person name="Meier V D."/>
        </authorList>
    </citation>
    <scope>NUCLEOTIDE SEQUENCE</scope>
    <source>
        <strain evidence="2">HLG_WM_MAG_10</strain>
    </source>
</reference>
<dbReference type="SUPFAM" id="SSF52540">
    <property type="entry name" value="P-loop containing nucleoside triphosphate hydrolases"/>
    <property type="match status" value="1"/>
</dbReference>
<evidence type="ECO:0000259" key="1">
    <source>
        <dbReference type="Pfam" id="PF13175"/>
    </source>
</evidence>
<dbReference type="InterPro" id="IPR014555">
    <property type="entry name" value="RecF-like"/>
</dbReference>
<dbReference type="InterPro" id="IPR041685">
    <property type="entry name" value="AAA_GajA/Old/RecF-like"/>
</dbReference>
<organism evidence="2">
    <name type="scientific">uncultured Aureispira sp</name>
    <dbReference type="NCBI Taxonomy" id="1331704"/>
    <lineage>
        <taxon>Bacteria</taxon>
        <taxon>Pseudomonadati</taxon>
        <taxon>Bacteroidota</taxon>
        <taxon>Saprospiria</taxon>
        <taxon>Saprospirales</taxon>
        <taxon>Saprospiraceae</taxon>
        <taxon>Aureispira</taxon>
        <taxon>environmental samples</taxon>
    </lineage>
</organism>
<dbReference type="GO" id="GO:0016887">
    <property type="term" value="F:ATP hydrolysis activity"/>
    <property type="evidence" value="ECO:0007669"/>
    <property type="project" value="InterPro"/>
</dbReference>
<feature type="domain" description="Endonuclease GajA/Old nuclease/RecF-like AAA" evidence="1">
    <location>
        <begin position="1"/>
        <end position="354"/>
    </location>
</feature>
<dbReference type="PANTHER" id="PTHR32182">
    <property type="entry name" value="DNA REPLICATION AND REPAIR PROTEIN RECF"/>
    <property type="match status" value="1"/>
</dbReference>
<dbReference type="PIRSF" id="PIRSF029347">
    <property type="entry name" value="RecF"/>
    <property type="match status" value="1"/>
</dbReference>
<dbReference type="Pfam" id="PF13175">
    <property type="entry name" value="AAA_15"/>
    <property type="match status" value="1"/>
</dbReference>
<sequence length="408" mass="46370">MLKRITLENFFSFGEPTTIELNPGANLLVGINGSGKSNFLKAIRLLHEAVVGKGFEKTFLQEWGGFGNVANVSGGTKDYIKLSYTFSDDVMKYKENIPKRNWEDASFDTIYNIVIHKIGATSYYLEEHLSSNNGSLGNTTYIDVKNNKGQLFAFAEDEAEKVQLIKYPNAAMSFSEFELILRQLNQGVKLYFSIKEALENIVTYDYFNTAANSLVRQPSTFGTEEKLLPTGENLNSIIQKLKNKHSLDYEKIEELLRDINPNFKDITFNLYGSKSYLLLREKNLANAIGIDHLSDGTLRYLLLLAIFYNPNRGTGICIDEPETGLHPDMIHTIAEAIKYASKETQFFIATHSPLLLNAFDLEDVLIFEKDKQNQTNVEYKSEDDFEDWNEHSLVGQLWLNGELGGKRW</sequence>
<proteinExistence type="predicted"/>
<dbReference type="GO" id="GO:0000731">
    <property type="term" value="P:DNA synthesis involved in DNA repair"/>
    <property type="evidence" value="ECO:0007669"/>
    <property type="project" value="TreeGrafter"/>
</dbReference>
<protein>
    <submittedName>
        <fullName evidence="2">Chromosome segregation protein SMC</fullName>
    </submittedName>
</protein>
<dbReference type="GO" id="GO:0005524">
    <property type="term" value="F:ATP binding"/>
    <property type="evidence" value="ECO:0007669"/>
    <property type="project" value="InterPro"/>
</dbReference>
<dbReference type="PANTHER" id="PTHR32182:SF22">
    <property type="entry name" value="ATP-DEPENDENT ENDONUCLEASE, OLD FAMILY-RELATED"/>
    <property type="match status" value="1"/>
</dbReference>
<name>A0A6S6SYU1_9BACT</name>
<evidence type="ECO:0000313" key="2">
    <source>
        <dbReference type="EMBL" id="CAA6808161.1"/>
    </source>
</evidence>
<dbReference type="InterPro" id="IPR027417">
    <property type="entry name" value="P-loop_NTPase"/>
</dbReference>
<dbReference type="Gene3D" id="3.40.50.300">
    <property type="entry name" value="P-loop containing nucleotide triphosphate hydrolases"/>
    <property type="match status" value="1"/>
</dbReference>
<dbReference type="AlphaFoldDB" id="A0A6S6SYU1"/>
<dbReference type="GO" id="GO:0006302">
    <property type="term" value="P:double-strand break repair"/>
    <property type="evidence" value="ECO:0007669"/>
    <property type="project" value="TreeGrafter"/>
</dbReference>
<gene>
    <name evidence="2" type="ORF">HELGO_WM13390</name>
</gene>
<accession>A0A6S6SYU1</accession>
<dbReference type="EMBL" id="CACVAQ010000139">
    <property type="protein sequence ID" value="CAA6808161.1"/>
    <property type="molecule type" value="Genomic_DNA"/>
</dbReference>